<dbReference type="EMBL" id="CM042015">
    <property type="protein sequence ID" value="KAI3711355.1"/>
    <property type="molecule type" value="Genomic_DNA"/>
</dbReference>
<accession>A0ACB9ASD3</accession>
<reference evidence="2" key="1">
    <citation type="journal article" date="2022" name="Mol. Ecol. Resour.">
        <title>The genomes of chicory, endive, great burdock and yacon provide insights into Asteraceae palaeo-polyploidization history and plant inulin production.</title>
        <authorList>
            <person name="Fan W."/>
            <person name="Wang S."/>
            <person name="Wang H."/>
            <person name="Wang A."/>
            <person name="Jiang F."/>
            <person name="Liu H."/>
            <person name="Zhao H."/>
            <person name="Xu D."/>
            <person name="Zhang Y."/>
        </authorList>
    </citation>
    <scope>NUCLEOTIDE SEQUENCE [LARGE SCALE GENOMIC DNA]</scope>
    <source>
        <strain evidence="2">cv. Punajuju</strain>
    </source>
</reference>
<evidence type="ECO:0000313" key="2">
    <source>
        <dbReference type="Proteomes" id="UP001055811"/>
    </source>
</evidence>
<gene>
    <name evidence="1" type="ORF">L2E82_41370</name>
</gene>
<keyword evidence="2" id="KW-1185">Reference proteome</keyword>
<proteinExistence type="predicted"/>
<comment type="caution">
    <text evidence="1">The sequence shown here is derived from an EMBL/GenBank/DDBJ whole genome shotgun (WGS) entry which is preliminary data.</text>
</comment>
<reference evidence="1 2" key="2">
    <citation type="journal article" date="2022" name="Mol. Ecol. Resour.">
        <title>The genomes of chicory, endive, great burdock and yacon provide insights into Asteraceae paleo-polyploidization history and plant inulin production.</title>
        <authorList>
            <person name="Fan W."/>
            <person name="Wang S."/>
            <person name="Wang H."/>
            <person name="Wang A."/>
            <person name="Jiang F."/>
            <person name="Liu H."/>
            <person name="Zhao H."/>
            <person name="Xu D."/>
            <person name="Zhang Y."/>
        </authorList>
    </citation>
    <scope>NUCLEOTIDE SEQUENCE [LARGE SCALE GENOMIC DNA]</scope>
    <source>
        <strain evidence="2">cv. Punajuju</strain>
        <tissue evidence="1">Leaves</tissue>
    </source>
</reference>
<sequence>MQVYSTDGRFVLSTYDVSKFQFACADSAALAKKFALCLPSSSENGSGDIFIGGGPYYMPPRDEDQSLSLGTTPLLVNPAGTVGIQSFIQATKHILEAGNGRIFPRYTGFEARDG</sequence>
<evidence type="ECO:0000313" key="1">
    <source>
        <dbReference type="EMBL" id="KAI3711355.1"/>
    </source>
</evidence>
<protein>
    <submittedName>
        <fullName evidence="1">Uncharacterized protein</fullName>
    </submittedName>
</protein>
<dbReference type="Proteomes" id="UP001055811">
    <property type="component" value="Linkage Group LG07"/>
</dbReference>
<name>A0ACB9ASD3_CICIN</name>
<organism evidence="1 2">
    <name type="scientific">Cichorium intybus</name>
    <name type="common">Chicory</name>
    <dbReference type="NCBI Taxonomy" id="13427"/>
    <lineage>
        <taxon>Eukaryota</taxon>
        <taxon>Viridiplantae</taxon>
        <taxon>Streptophyta</taxon>
        <taxon>Embryophyta</taxon>
        <taxon>Tracheophyta</taxon>
        <taxon>Spermatophyta</taxon>
        <taxon>Magnoliopsida</taxon>
        <taxon>eudicotyledons</taxon>
        <taxon>Gunneridae</taxon>
        <taxon>Pentapetalae</taxon>
        <taxon>asterids</taxon>
        <taxon>campanulids</taxon>
        <taxon>Asterales</taxon>
        <taxon>Asteraceae</taxon>
        <taxon>Cichorioideae</taxon>
        <taxon>Cichorieae</taxon>
        <taxon>Cichoriinae</taxon>
        <taxon>Cichorium</taxon>
    </lineage>
</organism>